<accession>A0A7W9U4T5</accession>
<protein>
    <submittedName>
        <fullName evidence="1">Uncharacterized protein</fullName>
    </submittedName>
</protein>
<dbReference type="EMBL" id="JACHBW010000038">
    <property type="protein sequence ID" value="MBB6107027.1"/>
    <property type="molecule type" value="Genomic_DNA"/>
</dbReference>
<name>A0A7W9U4T5_9BURK</name>
<reference evidence="1 2" key="1">
    <citation type="submission" date="2020-08" db="EMBL/GenBank/DDBJ databases">
        <title>Above-ground endophytic microbial communities from plants in different locations in the United States.</title>
        <authorList>
            <person name="Frank C."/>
        </authorList>
    </citation>
    <scope>NUCLEOTIDE SEQUENCE [LARGE SCALE GENOMIC DNA]</scope>
    <source>
        <strain evidence="1 2">WP4_2_2</strain>
    </source>
</reference>
<evidence type="ECO:0000313" key="1">
    <source>
        <dbReference type="EMBL" id="MBB6107027.1"/>
    </source>
</evidence>
<dbReference type="AlphaFoldDB" id="A0A7W9U4T5"/>
<organism evidence="1 2">
    <name type="scientific">Paraburkholderia bannensis</name>
    <dbReference type="NCBI Taxonomy" id="765414"/>
    <lineage>
        <taxon>Bacteria</taxon>
        <taxon>Pseudomonadati</taxon>
        <taxon>Pseudomonadota</taxon>
        <taxon>Betaproteobacteria</taxon>
        <taxon>Burkholderiales</taxon>
        <taxon>Burkholderiaceae</taxon>
        <taxon>Paraburkholderia</taxon>
    </lineage>
</organism>
<dbReference type="Proteomes" id="UP000571554">
    <property type="component" value="Unassembled WGS sequence"/>
</dbReference>
<keyword evidence="2" id="KW-1185">Reference proteome</keyword>
<proteinExistence type="predicted"/>
<comment type="caution">
    <text evidence="1">The sequence shown here is derived from an EMBL/GenBank/DDBJ whole genome shotgun (WGS) entry which is preliminary data.</text>
</comment>
<gene>
    <name evidence="1" type="ORF">F4827_006907</name>
</gene>
<evidence type="ECO:0000313" key="2">
    <source>
        <dbReference type="Proteomes" id="UP000571554"/>
    </source>
</evidence>
<sequence length="34" mass="3953">MVQYKAPIRSQTVTEIFKLVVASTIKFQAAFFCW</sequence>